<evidence type="ECO:0000256" key="4">
    <source>
        <dbReference type="ARBA" id="ARBA00022692"/>
    </source>
</evidence>
<evidence type="ECO:0000256" key="2">
    <source>
        <dbReference type="ARBA" id="ARBA00005801"/>
    </source>
</evidence>
<dbReference type="GO" id="GO:0006465">
    <property type="term" value="P:signal peptide processing"/>
    <property type="evidence" value="ECO:0007669"/>
    <property type="project" value="TreeGrafter"/>
</dbReference>
<feature type="transmembrane region" description="Helical" evidence="7">
    <location>
        <begin position="69"/>
        <end position="87"/>
    </location>
</feature>
<dbReference type="GO" id="GO:0005886">
    <property type="term" value="C:plasma membrane"/>
    <property type="evidence" value="ECO:0007669"/>
    <property type="project" value="UniProtKB-SubCell"/>
</dbReference>
<evidence type="ECO:0000256" key="6">
    <source>
        <dbReference type="ARBA" id="ARBA00023136"/>
    </source>
</evidence>
<dbReference type="PANTHER" id="PTHR30487">
    <property type="entry name" value="TYPE 4 PREPILIN-LIKE PROTEINS LEADER PEPTIDE-PROCESSING ENZYME"/>
    <property type="match status" value="1"/>
</dbReference>
<feature type="transmembrane region" description="Helical" evidence="7">
    <location>
        <begin position="199"/>
        <end position="218"/>
    </location>
</feature>
<name>A0A846ZFY3_9LACO</name>
<evidence type="ECO:0000259" key="8">
    <source>
        <dbReference type="Pfam" id="PF01478"/>
    </source>
</evidence>
<dbReference type="Proteomes" id="UP000590460">
    <property type="component" value="Unassembled WGS sequence"/>
</dbReference>
<feature type="transmembrane region" description="Helical" evidence="7">
    <location>
        <begin position="122"/>
        <end position="150"/>
    </location>
</feature>
<evidence type="ECO:0000259" key="9">
    <source>
        <dbReference type="Pfam" id="PF06750"/>
    </source>
</evidence>
<dbReference type="InterPro" id="IPR010627">
    <property type="entry name" value="Prepilin_pept_A24_N"/>
</dbReference>
<comment type="similarity">
    <text evidence="2">Belongs to the peptidase A24 family.</text>
</comment>
<dbReference type="InterPro" id="IPR000045">
    <property type="entry name" value="Prepilin_IV_endopep_pep"/>
</dbReference>
<evidence type="ECO:0000256" key="7">
    <source>
        <dbReference type="SAM" id="Phobius"/>
    </source>
</evidence>
<evidence type="ECO:0000313" key="11">
    <source>
        <dbReference type="Proteomes" id="UP000590460"/>
    </source>
</evidence>
<keyword evidence="6 7" id="KW-0472">Membrane</keyword>
<feature type="transmembrane region" description="Helical" evidence="7">
    <location>
        <begin position="43"/>
        <end position="62"/>
    </location>
</feature>
<evidence type="ECO:0000256" key="1">
    <source>
        <dbReference type="ARBA" id="ARBA00004651"/>
    </source>
</evidence>
<dbReference type="AlphaFoldDB" id="A0A846ZFY3"/>
<evidence type="ECO:0000256" key="5">
    <source>
        <dbReference type="ARBA" id="ARBA00022989"/>
    </source>
</evidence>
<comment type="caution">
    <text evidence="10">The sequence shown here is derived from an EMBL/GenBank/DDBJ whole genome shotgun (WGS) entry which is preliminary data.</text>
</comment>
<dbReference type="EMBL" id="JAAXPO010000002">
    <property type="protein sequence ID" value="NKZ18121.1"/>
    <property type="molecule type" value="Genomic_DNA"/>
</dbReference>
<dbReference type="PANTHER" id="PTHR30487:SF0">
    <property type="entry name" value="PREPILIN LEADER PEPTIDASE_N-METHYLTRANSFERASE-RELATED"/>
    <property type="match status" value="1"/>
</dbReference>
<feature type="domain" description="Prepilin peptidase A24 N-terminal" evidence="9">
    <location>
        <begin position="9"/>
        <end position="88"/>
    </location>
</feature>
<protein>
    <submittedName>
        <fullName evidence="10">Prepilin peptidase</fullName>
    </submittedName>
</protein>
<dbReference type="InterPro" id="IPR050882">
    <property type="entry name" value="Prepilin_peptidase/N-MTase"/>
</dbReference>
<dbReference type="Pfam" id="PF06750">
    <property type="entry name" value="A24_N_bact"/>
    <property type="match status" value="1"/>
</dbReference>
<feature type="transmembrane region" description="Helical" evidence="7">
    <location>
        <begin position="162"/>
        <end position="187"/>
    </location>
</feature>
<keyword evidence="3" id="KW-1003">Cell membrane</keyword>
<keyword evidence="5 7" id="KW-1133">Transmembrane helix</keyword>
<comment type="subcellular location">
    <subcellularLocation>
        <location evidence="1">Cell membrane</location>
        <topology evidence="1">Multi-pass membrane protein</topology>
    </subcellularLocation>
</comment>
<feature type="domain" description="Prepilin type IV endopeptidase peptidase" evidence="8">
    <location>
        <begin position="95"/>
        <end position="188"/>
    </location>
</feature>
<reference evidence="10 11" key="1">
    <citation type="submission" date="2020-04" db="EMBL/GenBank/DDBJ databases">
        <title>MicrobeNet Type strains.</title>
        <authorList>
            <person name="Nicholson A.C."/>
        </authorList>
    </citation>
    <scope>NUCLEOTIDE SEQUENCE [LARGE SCALE GENOMIC DNA]</scope>
    <source>
        <strain evidence="10 11">CCUG 54536</strain>
    </source>
</reference>
<gene>
    <name evidence="10" type="ORF">HF966_02830</name>
</gene>
<accession>A0A846ZFY3</accession>
<sequence>MMILLIFILNTCLISTLMCLNDRLTHHVSLWRQRSFCFHCGHVLAGYDLIPILATCLTLGRCRYCQYKFGWHYGCLELLGGLIGTWLFFEPRLWVTAMLLFFMAIEDWALQRIHANLLLPWLVYLSWVNWAQPQLLIAGILGLACLFLIYCRQAMGSGDLPVLLTLALVTSANTLPLMLLLSALLAYSYLRLKNAKSAPFVPFLLLGWLLSLGIEKAITVAL</sequence>
<proteinExistence type="inferred from homology"/>
<dbReference type="Pfam" id="PF01478">
    <property type="entry name" value="Peptidase_A24"/>
    <property type="match status" value="1"/>
</dbReference>
<evidence type="ECO:0000256" key="3">
    <source>
        <dbReference type="ARBA" id="ARBA00022475"/>
    </source>
</evidence>
<keyword evidence="4 7" id="KW-0812">Transmembrane</keyword>
<evidence type="ECO:0000313" key="10">
    <source>
        <dbReference type="EMBL" id="NKZ18121.1"/>
    </source>
</evidence>
<organism evidence="10 11">
    <name type="scientific">Leuconostoc holzapfelii</name>
    <dbReference type="NCBI Taxonomy" id="434464"/>
    <lineage>
        <taxon>Bacteria</taxon>
        <taxon>Bacillati</taxon>
        <taxon>Bacillota</taxon>
        <taxon>Bacilli</taxon>
        <taxon>Lactobacillales</taxon>
        <taxon>Lactobacillaceae</taxon>
        <taxon>Leuconostoc</taxon>
    </lineage>
</organism>
<dbReference type="GO" id="GO:0004190">
    <property type="term" value="F:aspartic-type endopeptidase activity"/>
    <property type="evidence" value="ECO:0007669"/>
    <property type="project" value="InterPro"/>
</dbReference>